<keyword evidence="1" id="KW-0472">Membrane</keyword>
<feature type="transmembrane region" description="Helical" evidence="1">
    <location>
        <begin position="37"/>
        <end position="54"/>
    </location>
</feature>
<feature type="transmembrane region" description="Helical" evidence="1">
    <location>
        <begin position="134"/>
        <end position="155"/>
    </location>
</feature>
<accession>A0A932DSD0</accession>
<dbReference type="EMBL" id="JACPHQ010000041">
    <property type="protein sequence ID" value="MBI2466141.1"/>
    <property type="molecule type" value="Genomic_DNA"/>
</dbReference>
<dbReference type="Proteomes" id="UP000709672">
    <property type="component" value="Unassembled WGS sequence"/>
</dbReference>
<keyword evidence="1" id="KW-1133">Transmembrane helix</keyword>
<keyword evidence="1" id="KW-0812">Transmembrane</keyword>
<dbReference type="Pfam" id="PF09997">
    <property type="entry name" value="DUF2238"/>
    <property type="match status" value="1"/>
</dbReference>
<dbReference type="InterPro" id="IPR014509">
    <property type="entry name" value="YjdF-like"/>
</dbReference>
<reference evidence="2" key="1">
    <citation type="submission" date="2020-07" db="EMBL/GenBank/DDBJ databases">
        <title>Huge and variable diversity of episymbiotic CPR bacteria and DPANN archaea in groundwater ecosystems.</title>
        <authorList>
            <person name="He C.Y."/>
            <person name="Keren R."/>
            <person name="Whittaker M."/>
            <person name="Farag I.F."/>
            <person name="Doudna J."/>
            <person name="Cate J.H.D."/>
            <person name="Banfield J.F."/>
        </authorList>
    </citation>
    <scope>NUCLEOTIDE SEQUENCE</scope>
    <source>
        <strain evidence="2">NC_groundwater_418_Ag_B-0.1um_45_10</strain>
    </source>
</reference>
<evidence type="ECO:0000313" key="2">
    <source>
        <dbReference type="EMBL" id="MBI2466141.1"/>
    </source>
</evidence>
<feature type="transmembrane region" description="Helical" evidence="1">
    <location>
        <begin position="96"/>
        <end position="114"/>
    </location>
</feature>
<evidence type="ECO:0000313" key="3">
    <source>
        <dbReference type="Proteomes" id="UP000709672"/>
    </source>
</evidence>
<comment type="caution">
    <text evidence="2">The sequence shown here is derived from an EMBL/GenBank/DDBJ whole genome shotgun (WGS) entry which is preliminary data.</text>
</comment>
<sequence>MYLFLVLLGWVATYFLFYFLFPAFFNGVSPAPGRKSLYSVVLTVALSFLIFVGSSGIRDLELSNRILHIFGGGFLSFLVCFLVVKDTGLNVSKFQFFVFSFLITLSLGTVNEMLEYALQNYFDFSFAKTANDTWLDIISNTAGGLIGGVFLTSFINRKRS</sequence>
<feature type="transmembrane region" description="Helical" evidence="1">
    <location>
        <begin position="66"/>
        <end position="84"/>
    </location>
</feature>
<feature type="transmembrane region" description="Helical" evidence="1">
    <location>
        <begin position="6"/>
        <end position="25"/>
    </location>
</feature>
<proteinExistence type="predicted"/>
<evidence type="ECO:0000256" key="1">
    <source>
        <dbReference type="SAM" id="Phobius"/>
    </source>
</evidence>
<organism evidence="2 3">
    <name type="scientific">Candidatus Sungiibacteriota bacterium</name>
    <dbReference type="NCBI Taxonomy" id="2750080"/>
    <lineage>
        <taxon>Bacteria</taxon>
        <taxon>Candidatus Sungiibacteriota</taxon>
    </lineage>
</organism>
<gene>
    <name evidence="2" type="ORF">HYV66_02865</name>
</gene>
<name>A0A932DSD0_9BACT</name>
<protein>
    <submittedName>
        <fullName evidence="2">Uncharacterized protein</fullName>
    </submittedName>
</protein>
<dbReference type="AlphaFoldDB" id="A0A932DSD0"/>